<feature type="non-terminal residue" evidence="2">
    <location>
        <position position="1"/>
    </location>
</feature>
<feature type="non-terminal residue" evidence="2">
    <location>
        <position position="154"/>
    </location>
</feature>
<dbReference type="EMBL" id="GDID01003145">
    <property type="protein sequence ID" value="JAP93461.1"/>
    <property type="molecule type" value="Transcribed_RNA"/>
</dbReference>
<dbReference type="CDD" id="cd02257">
    <property type="entry name" value="Peptidase_C19"/>
    <property type="match status" value="1"/>
</dbReference>
<dbReference type="PROSITE" id="PS50235">
    <property type="entry name" value="USP_3"/>
    <property type="match status" value="1"/>
</dbReference>
<dbReference type="GO" id="GO:0004843">
    <property type="term" value="F:cysteine-type deubiquitinase activity"/>
    <property type="evidence" value="ECO:0007669"/>
    <property type="project" value="InterPro"/>
</dbReference>
<evidence type="ECO:0000313" key="2">
    <source>
        <dbReference type="EMBL" id="JAP93461.1"/>
    </source>
</evidence>
<proteinExistence type="predicted"/>
<dbReference type="AlphaFoldDB" id="A0A146KDD7"/>
<organism evidence="2">
    <name type="scientific">Trepomonas sp. PC1</name>
    <dbReference type="NCBI Taxonomy" id="1076344"/>
    <lineage>
        <taxon>Eukaryota</taxon>
        <taxon>Metamonada</taxon>
        <taxon>Diplomonadida</taxon>
        <taxon>Hexamitidae</taxon>
        <taxon>Hexamitinae</taxon>
        <taxon>Trepomonas</taxon>
    </lineage>
</organism>
<feature type="domain" description="USP" evidence="1">
    <location>
        <begin position="1"/>
        <end position="154"/>
    </location>
</feature>
<dbReference type="InterPro" id="IPR028889">
    <property type="entry name" value="USP"/>
</dbReference>
<accession>A0A146KDD7</accession>
<dbReference type="GO" id="GO:0016579">
    <property type="term" value="P:protein deubiquitination"/>
    <property type="evidence" value="ECO:0007669"/>
    <property type="project" value="InterPro"/>
</dbReference>
<protein>
    <submittedName>
        <fullName evidence="2">Ubiquitin carboxyl-terminal hydrolase family protein</fullName>
    </submittedName>
</protein>
<name>A0A146KDD7_9EUKA</name>
<dbReference type="InterPro" id="IPR038765">
    <property type="entry name" value="Papain-like_cys_pep_sf"/>
</dbReference>
<dbReference type="Gene3D" id="3.90.70.10">
    <property type="entry name" value="Cysteine proteinases"/>
    <property type="match status" value="1"/>
</dbReference>
<dbReference type="SUPFAM" id="SSF54001">
    <property type="entry name" value="Cysteine proteinases"/>
    <property type="match status" value="1"/>
</dbReference>
<gene>
    <name evidence="2" type="ORF">TPC1_14254</name>
</gene>
<dbReference type="InterPro" id="IPR001394">
    <property type="entry name" value="Peptidase_C19_UCH"/>
</dbReference>
<dbReference type="Pfam" id="PF00443">
    <property type="entry name" value="UCH"/>
    <property type="match status" value="1"/>
</dbReference>
<evidence type="ECO:0000259" key="1">
    <source>
        <dbReference type="PROSITE" id="PS50235"/>
    </source>
</evidence>
<reference evidence="2" key="1">
    <citation type="submission" date="2015-07" db="EMBL/GenBank/DDBJ databases">
        <title>Adaptation to a free-living lifestyle via gene acquisitions in the diplomonad Trepomonas sp. PC1.</title>
        <authorList>
            <person name="Xu F."/>
            <person name="Jerlstrom-Hultqvist J."/>
            <person name="Kolisko M."/>
            <person name="Simpson A.G.B."/>
            <person name="Roger A.J."/>
            <person name="Svard S.G."/>
            <person name="Andersson J.O."/>
        </authorList>
    </citation>
    <scope>NUCLEOTIDE SEQUENCE</scope>
    <source>
        <strain evidence="2">PC1</strain>
    </source>
</reference>
<keyword evidence="2" id="KW-0378">Hydrolase</keyword>
<sequence>PLFASMTQQDAHEFIITFLEDIHKEMASVKGQYTEVVYKDDESPLEVYPKFISAIRGFQTSPLQDKLQFTLLNTYQCQCCQNTKFSFQIEQQLVLDLQFLEDLEQETEKTFQQYSFFKVQTQNQKKSTLQKCIDQFFKTQKIEKFCTKCKMETE</sequence>